<evidence type="ECO:0000313" key="3">
    <source>
        <dbReference type="Proteomes" id="UP000178930"/>
    </source>
</evidence>
<name>A0A1G1XY78_9BACT</name>
<feature type="compositionally biased region" description="Basic and acidic residues" evidence="1">
    <location>
        <begin position="1"/>
        <end position="14"/>
    </location>
</feature>
<feature type="region of interest" description="Disordered" evidence="1">
    <location>
        <begin position="1"/>
        <end position="59"/>
    </location>
</feature>
<proteinExistence type="predicted"/>
<feature type="compositionally biased region" description="Basic and acidic residues" evidence="1">
    <location>
        <begin position="33"/>
        <end position="51"/>
    </location>
</feature>
<gene>
    <name evidence="2" type="ORF">A2729_01485</name>
</gene>
<reference evidence="2 3" key="1">
    <citation type="journal article" date="2016" name="Nat. Commun.">
        <title>Thousands of microbial genomes shed light on interconnected biogeochemical processes in an aquifer system.</title>
        <authorList>
            <person name="Anantharaman K."/>
            <person name="Brown C.T."/>
            <person name="Hug L.A."/>
            <person name="Sharon I."/>
            <person name="Castelle C.J."/>
            <person name="Probst A.J."/>
            <person name="Thomas B.C."/>
            <person name="Singh A."/>
            <person name="Wilkins M.J."/>
            <person name="Karaoz U."/>
            <person name="Brodie E.L."/>
            <person name="Williams K.H."/>
            <person name="Hubbard S.S."/>
            <person name="Banfield J.F."/>
        </authorList>
    </citation>
    <scope>NUCLEOTIDE SEQUENCE [LARGE SCALE GENOMIC DNA]</scope>
</reference>
<dbReference type="EMBL" id="MHIB01000007">
    <property type="protein sequence ID" value="OGY45033.1"/>
    <property type="molecule type" value="Genomic_DNA"/>
</dbReference>
<dbReference type="AlphaFoldDB" id="A0A1G1XY78"/>
<comment type="caution">
    <text evidence="2">The sequence shown here is derived from an EMBL/GenBank/DDBJ whole genome shotgun (WGS) entry which is preliminary data.</text>
</comment>
<accession>A0A1G1XY78</accession>
<dbReference type="STRING" id="1797532.A2729_01485"/>
<protein>
    <submittedName>
        <fullName evidence="2">Uncharacterized protein</fullName>
    </submittedName>
</protein>
<sequence>MNTARLKKEQDKSYKGPPQKISPAQARARRKGVRGEFRRARAEVPHQVRDKLRSRRPAR</sequence>
<dbReference type="Proteomes" id="UP000178930">
    <property type="component" value="Unassembled WGS sequence"/>
</dbReference>
<organism evidence="2 3">
    <name type="scientific">Candidatus Buchananbacteria bacterium RIFCSPHIGHO2_01_FULL_39_14</name>
    <dbReference type="NCBI Taxonomy" id="1797532"/>
    <lineage>
        <taxon>Bacteria</taxon>
        <taxon>Candidatus Buchananiibacteriota</taxon>
    </lineage>
</organism>
<evidence type="ECO:0000313" key="2">
    <source>
        <dbReference type="EMBL" id="OGY45033.1"/>
    </source>
</evidence>
<evidence type="ECO:0000256" key="1">
    <source>
        <dbReference type="SAM" id="MobiDB-lite"/>
    </source>
</evidence>